<evidence type="ECO:0000313" key="2">
    <source>
        <dbReference type="EMBL" id="MBB6634682.1"/>
    </source>
</evidence>
<comment type="caution">
    <text evidence="2">The sequence shown here is derived from an EMBL/GenBank/DDBJ whole genome shotgun (WGS) entry which is preliminary data.</text>
</comment>
<evidence type="ECO:0000256" key="1">
    <source>
        <dbReference type="SAM" id="SignalP"/>
    </source>
</evidence>
<evidence type="ECO:0008006" key="4">
    <source>
        <dbReference type="Google" id="ProtNLM"/>
    </source>
</evidence>
<feature type="chain" id="PRO_5032510268" description="CYTH domain-containing protein" evidence="1">
    <location>
        <begin position="32"/>
        <end position="288"/>
    </location>
</feature>
<keyword evidence="1" id="KW-0732">Signal</keyword>
<name>A0A841STW8_9BACL</name>
<sequence>MKKKLKTVAGRILLGAGLLTAGLSGLTPAHAAGTAVPNYEVKWYLDPTVVLDSDHKLKSSVRSEFGMPSTVEKMNVEYLDSDDLELNDEGWNVRIRKMEEFSDEEFELTYKKRYPIVNGDIQAALEAAADDGFDADEEDYKAQVEWGYSSQTLSFSNDKDAEENGYDGMELPDAGDSRDMAVDKLPGKLEDWQSGGWAEDILDDAHIYGPAEAKRSIGEWDGEELYIEVWEIRSAAGTGYDYLVEASMKIDGYAAASSKRDSLKNKLIAKGWFLPIDGLKTSLILERY</sequence>
<reference evidence="2 3" key="1">
    <citation type="submission" date="2020-08" db="EMBL/GenBank/DDBJ databases">
        <title>Cohnella phylogeny.</title>
        <authorList>
            <person name="Dunlap C."/>
        </authorList>
    </citation>
    <scope>NUCLEOTIDE SEQUENCE [LARGE SCALE GENOMIC DNA]</scope>
    <source>
        <strain evidence="2 3">DSM 25241</strain>
    </source>
</reference>
<dbReference type="AlphaFoldDB" id="A0A841STW8"/>
<accession>A0A841STW8</accession>
<gene>
    <name evidence="2" type="ORF">H7B67_11225</name>
</gene>
<proteinExistence type="predicted"/>
<evidence type="ECO:0000313" key="3">
    <source>
        <dbReference type="Proteomes" id="UP000535838"/>
    </source>
</evidence>
<keyword evidence="3" id="KW-1185">Reference proteome</keyword>
<dbReference type="Proteomes" id="UP000535838">
    <property type="component" value="Unassembled WGS sequence"/>
</dbReference>
<organism evidence="2 3">
    <name type="scientific">Cohnella thailandensis</name>
    <dbReference type="NCBI Taxonomy" id="557557"/>
    <lineage>
        <taxon>Bacteria</taxon>
        <taxon>Bacillati</taxon>
        <taxon>Bacillota</taxon>
        <taxon>Bacilli</taxon>
        <taxon>Bacillales</taxon>
        <taxon>Paenibacillaceae</taxon>
        <taxon>Cohnella</taxon>
    </lineage>
</organism>
<dbReference type="RefSeq" id="WP_185119910.1">
    <property type="nucleotide sequence ID" value="NZ_JACJVQ010000007.1"/>
</dbReference>
<dbReference type="EMBL" id="JACJVQ010000007">
    <property type="protein sequence ID" value="MBB6634682.1"/>
    <property type="molecule type" value="Genomic_DNA"/>
</dbReference>
<protein>
    <recommendedName>
        <fullName evidence="4">CYTH domain-containing protein</fullName>
    </recommendedName>
</protein>
<feature type="signal peptide" evidence="1">
    <location>
        <begin position="1"/>
        <end position="31"/>
    </location>
</feature>